<name>A0A067M2E2_BOTB1</name>
<proteinExistence type="predicted"/>
<feature type="compositionally biased region" description="Basic and acidic residues" evidence="1">
    <location>
        <begin position="195"/>
        <end position="239"/>
    </location>
</feature>
<dbReference type="InParanoid" id="A0A067M2E2"/>
<evidence type="ECO:0000313" key="3">
    <source>
        <dbReference type="EMBL" id="KDQ06052.1"/>
    </source>
</evidence>
<feature type="compositionally biased region" description="Polar residues" evidence="1">
    <location>
        <begin position="1"/>
        <end position="17"/>
    </location>
</feature>
<reference evidence="4" key="1">
    <citation type="journal article" date="2014" name="Proc. Natl. Acad. Sci. U.S.A.">
        <title>Extensive sampling of basidiomycete genomes demonstrates inadequacy of the white-rot/brown-rot paradigm for wood decay fungi.</title>
        <authorList>
            <person name="Riley R."/>
            <person name="Salamov A.A."/>
            <person name="Brown D.W."/>
            <person name="Nagy L.G."/>
            <person name="Floudas D."/>
            <person name="Held B.W."/>
            <person name="Levasseur A."/>
            <person name="Lombard V."/>
            <person name="Morin E."/>
            <person name="Otillar R."/>
            <person name="Lindquist E.A."/>
            <person name="Sun H."/>
            <person name="LaButti K.M."/>
            <person name="Schmutz J."/>
            <person name="Jabbour D."/>
            <person name="Luo H."/>
            <person name="Baker S.E."/>
            <person name="Pisabarro A.G."/>
            <person name="Walton J.D."/>
            <person name="Blanchette R.A."/>
            <person name="Henrissat B."/>
            <person name="Martin F."/>
            <person name="Cullen D."/>
            <person name="Hibbett D.S."/>
            <person name="Grigoriev I.V."/>
        </authorList>
    </citation>
    <scope>NUCLEOTIDE SEQUENCE [LARGE SCALE GENOMIC DNA]</scope>
    <source>
        <strain evidence="4">FD-172 SS1</strain>
    </source>
</reference>
<evidence type="ECO:0000313" key="4">
    <source>
        <dbReference type="Proteomes" id="UP000027195"/>
    </source>
</evidence>
<dbReference type="Pfam" id="PF20149">
    <property type="entry name" value="DUF6532"/>
    <property type="match status" value="1"/>
</dbReference>
<feature type="compositionally biased region" description="Basic residues" evidence="1">
    <location>
        <begin position="178"/>
        <end position="194"/>
    </location>
</feature>
<feature type="domain" description="DUF6532" evidence="2">
    <location>
        <begin position="422"/>
        <end position="583"/>
    </location>
</feature>
<evidence type="ECO:0000256" key="1">
    <source>
        <dbReference type="SAM" id="MobiDB-lite"/>
    </source>
</evidence>
<organism evidence="3 4">
    <name type="scientific">Botryobasidium botryosum (strain FD-172 SS1)</name>
    <dbReference type="NCBI Taxonomy" id="930990"/>
    <lineage>
        <taxon>Eukaryota</taxon>
        <taxon>Fungi</taxon>
        <taxon>Dikarya</taxon>
        <taxon>Basidiomycota</taxon>
        <taxon>Agaricomycotina</taxon>
        <taxon>Agaricomycetes</taxon>
        <taxon>Cantharellales</taxon>
        <taxon>Botryobasidiaceae</taxon>
        <taxon>Botryobasidium</taxon>
    </lineage>
</organism>
<feature type="compositionally biased region" description="Low complexity" evidence="1">
    <location>
        <begin position="331"/>
        <end position="343"/>
    </location>
</feature>
<dbReference type="EMBL" id="KL198159">
    <property type="protein sequence ID" value="KDQ06052.1"/>
    <property type="molecule type" value="Genomic_DNA"/>
</dbReference>
<feature type="compositionally biased region" description="Acidic residues" evidence="1">
    <location>
        <begin position="349"/>
        <end position="358"/>
    </location>
</feature>
<gene>
    <name evidence="3" type="ORF">BOTBODRAFT_181950</name>
</gene>
<dbReference type="HOGENOM" id="CLU_438034_0_0_1"/>
<feature type="compositionally biased region" description="Low complexity" evidence="1">
    <location>
        <begin position="168"/>
        <end position="177"/>
    </location>
</feature>
<feature type="region of interest" description="Disordered" evidence="1">
    <location>
        <begin position="1"/>
        <end position="130"/>
    </location>
</feature>
<feature type="region of interest" description="Disordered" evidence="1">
    <location>
        <begin position="147"/>
        <end position="388"/>
    </location>
</feature>
<sequence>MNTRSRNSSVRPGQVINQLDRDAAEHEKAAYKQACEDAANKEKKHQQSKARLVAELEESLANKVNPLPPASQLHPCTPAPKTSDPGSVEAPSLTTTSSSKKRGIPASSDEDSSVPESHVNKKVARDNSTAAELEFLKKRIAELEAKAGAPTLAEPEDAEDPAEDLAEAVDAVEPATAKKGRKGKAAKSARKERRTVRDEVEQMRAEIRSKKDEQASDGVRDDGKALEESRVQNILDKKSAGLSQNWRSQVQQSKKTALALQDRAPKKHPKMAATSNNEDSVRFGGPTDDDDLADEELEEPSEIVAGTQPRKTQQASVKIKVGKHEAKRVNAAKAKSAASQSKAGVNPDESSDTFESDSDSGGGDIKDIATNSSPRRAETALPPGSNEALKNHFIPTFKAWIGEHENPWVISDASLAAEMERIWSMMRPEDHLEIRPQTPVYRVLVQKYYDWKNSMGSTALTIVRKYLEENFSSAKDRSRYVKRAFGKTPGNRKTLPFLYATPENRKGTFRSPLILKVLAHHLEMIKDTMGDHGVPKGALAFAATAMERALTSWKTGSQGQLSTFSEKKWGGATRIYAEHVAHIKPGKWTMTINQALAYHDEEPVSVQRDRDEDMEIFVSSDDEE</sequence>
<feature type="compositionally biased region" description="Acidic residues" evidence="1">
    <location>
        <begin position="154"/>
        <end position="167"/>
    </location>
</feature>
<keyword evidence="4" id="KW-1185">Reference proteome</keyword>
<dbReference type="Proteomes" id="UP000027195">
    <property type="component" value="Unassembled WGS sequence"/>
</dbReference>
<protein>
    <recommendedName>
        <fullName evidence="2">DUF6532 domain-containing protein</fullName>
    </recommendedName>
</protein>
<feature type="compositionally biased region" description="Basic and acidic residues" evidence="1">
    <location>
        <begin position="19"/>
        <end position="41"/>
    </location>
</feature>
<dbReference type="OrthoDB" id="2803003at2759"/>
<evidence type="ECO:0000259" key="2">
    <source>
        <dbReference type="Pfam" id="PF20149"/>
    </source>
</evidence>
<dbReference type="InterPro" id="IPR045341">
    <property type="entry name" value="DUF6532"/>
</dbReference>
<dbReference type="AlphaFoldDB" id="A0A067M2E2"/>
<feature type="compositionally biased region" description="Acidic residues" evidence="1">
    <location>
        <begin position="287"/>
        <end position="301"/>
    </location>
</feature>
<feature type="compositionally biased region" description="Polar residues" evidence="1">
    <location>
        <begin position="241"/>
        <end position="255"/>
    </location>
</feature>
<accession>A0A067M2E2</accession>